<reference evidence="1" key="1">
    <citation type="journal article" date="2014" name="Front. Microbiol.">
        <title>High frequency of phylogenetically diverse reductive dehalogenase-homologous genes in deep subseafloor sedimentary metagenomes.</title>
        <authorList>
            <person name="Kawai M."/>
            <person name="Futagami T."/>
            <person name="Toyoda A."/>
            <person name="Takaki Y."/>
            <person name="Nishi S."/>
            <person name="Hori S."/>
            <person name="Arai W."/>
            <person name="Tsubouchi T."/>
            <person name="Morono Y."/>
            <person name="Uchiyama I."/>
            <person name="Ito T."/>
            <person name="Fujiyama A."/>
            <person name="Inagaki F."/>
            <person name="Takami H."/>
        </authorList>
    </citation>
    <scope>NUCLEOTIDE SEQUENCE</scope>
    <source>
        <strain evidence="1">Expedition CK06-06</strain>
    </source>
</reference>
<proteinExistence type="predicted"/>
<comment type="caution">
    <text evidence="1">The sequence shown here is derived from an EMBL/GenBank/DDBJ whole genome shotgun (WGS) entry which is preliminary data.</text>
</comment>
<feature type="non-terminal residue" evidence="1">
    <location>
        <position position="39"/>
    </location>
</feature>
<name>X1L2Q6_9ZZZZ</name>
<accession>X1L2Q6</accession>
<evidence type="ECO:0000313" key="1">
    <source>
        <dbReference type="EMBL" id="GAI00171.1"/>
    </source>
</evidence>
<protein>
    <submittedName>
        <fullName evidence="1">Uncharacterized protein</fullName>
    </submittedName>
</protein>
<sequence length="39" mass="4537">MGVTINQTISYKQHALKKQAGNYIPTYFLFIDTETKPYL</sequence>
<gene>
    <name evidence="1" type="ORF">S03H2_69795</name>
</gene>
<dbReference type="EMBL" id="BARU01046202">
    <property type="protein sequence ID" value="GAI00171.1"/>
    <property type="molecule type" value="Genomic_DNA"/>
</dbReference>
<dbReference type="AlphaFoldDB" id="X1L2Q6"/>
<organism evidence="1">
    <name type="scientific">marine sediment metagenome</name>
    <dbReference type="NCBI Taxonomy" id="412755"/>
    <lineage>
        <taxon>unclassified sequences</taxon>
        <taxon>metagenomes</taxon>
        <taxon>ecological metagenomes</taxon>
    </lineage>
</organism>